<proteinExistence type="predicted"/>
<evidence type="ECO:0000313" key="3">
    <source>
        <dbReference type="Proteomes" id="UP000076632"/>
    </source>
</evidence>
<protein>
    <submittedName>
        <fullName evidence="2">Uncharacterized protein</fullName>
    </submittedName>
</protein>
<dbReference type="EMBL" id="KV407454">
    <property type="protein sequence ID" value="KZF26598.1"/>
    <property type="molecule type" value="Genomic_DNA"/>
</dbReference>
<feature type="compositionally biased region" description="Acidic residues" evidence="1">
    <location>
        <begin position="107"/>
        <end position="118"/>
    </location>
</feature>
<dbReference type="Proteomes" id="UP000076632">
    <property type="component" value="Unassembled WGS sequence"/>
</dbReference>
<feature type="region of interest" description="Disordered" evidence="1">
    <location>
        <begin position="150"/>
        <end position="169"/>
    </location>
</feature>
<name>A0A165JTC0_XYLHT</name>
<dbReference type="RefSeq" id="XP_018192153.1">
    <property type="nucleotide sequence ID" value="XM_018331595.1"/>
</dbReference>
<dbReference type="GeneID" id="28896732"/>
<organism evidence="2 3">
    <name type="scientific">Xylona heveae (strain CBS 132557 / TC161)</name>
    <dbReference type="NCBI Taxonomy" id="1328760"/>
    <lineage>
        <taxon>Eukaryota</taxon>
        <taxon>Fungi</taxon>
        <taxon>Dikarya</taxon>
        <taxon>Ascomycota</taxon>
        <taxon>Pezizomycotina</taxon>
        <taxon>Xylonomycetes</taxon>
        <taxon>Xylonales</taxon>
        <taxon>Xylonaceae</taxon>
        <taxon>Xylona</taxon>
    </lineage>
</organism>
<gene>
    <name evidence="2" type="ORF">L228DRAFT_243082</name>
</gene>
<accession>A0A165JTC0</accession>
<dbReference type="InParanoid" id="A0A165JTC0"/>
<sequence length="871" mass="96677">MRRNHETCHHKANPGQATQTVLGSSAESLGQTCDFQFPIIHINEALASHFSNVKMIDTSDNTSDDALSSLGDSAFEVLGDSAMLPSEDEEHDDTTDSLPSSDAHEYAEDEEDEVGDDNIPDRGTATVDTAGERMEPDMLLSDHQWLPSVSSTSTAFDQDSGTSSAATIRPPLEQSHRRELSVETYCISDKDTEVTRTIRDFSESETSEILQCLHVKNPPSKITAAVHQTLANQRLSVERPFRLLYTGKSWAKEEIVAKIGAALAVPMHGNLNFTSQGKSSRFNIIPVSSFTVDGYATPEVELIDSFGLELVVDECTSAEPIRDFSRSDAINLTVNDHVSCQSKWLRSGYHLQSSSNWELPDIALFFCSDDDDTETRLLRHHALNVMERHAVPSVVISNTPWYRRPTMNFTLNERSIHICLEACSLDGLRKNVLKRLPVDLFTFLNIDADQMNQNLACLTGLFPGGHRNKSAEKNGTSSIPPSTASVKDEHKNTRYVATLTSFAGRHLSICLTIAGILCLCAFMVSSFPGKNYQITLSRRSEQGVHVALPATSFTPSESRATTSSFTANHLSRDAGPSTKSIAVPNGIATAVSSISSAEHFSKTLASYFNPSDQFKIHVIGDSHVLLKPPQYFASLKSPPRLFVQVNRSDDIINAHCSKLFDGVYALDLEQEEAYGLLNISLWTESKPYLEQMFEVDFGSPRGRLARWKGAARNATQQLRTSLIRAQSDVHAHLIKLPTSLRNKLDQVAMNARQMQRRTESISNGNFPQAFTRALPSSERIKGDFDKLMNRFSDFSESLMSRSESATKRMRRSWAAYSRNMAQKASAIFDSMDAQGVTNSLLNLPRSRLLQKAHERAVRVWREKKSLRKSAA</sequence>
<keyword evidence="3" id="KW-1185">Reference proteome</keyword>
<evidence type="ECO:0000256" key="1">
    <source>
        <dbReference type="SAM" id="MobiDB-lite"/>
    </source>
</evidence>
<evidence type="ECO:0000313" key="2">
    <source>
        <dbReference type="EMBL" id="KZF26598.1"/>
    </source>
</evidence>
<feature type="compositionally biased region" description="Polar residues" evidence="1">
    <location>
        <begin position="150"/>
        <end position="166"/>
    </location>
</feature>
<dbReference type="OMA" id="MCLESRH"/>
<feature type="region of interest" description="Disordered" evidence="1">
    <location>
        <begin position="85"/>
        <end position="126"/>
    </location>
</feature>
<reference evidence="2 3" key="1">
    <citation type="journal article" date="2016" name="Fungal Biol.">
        <title>The genome of Xylona heveae provides a window into fungal endophytism.</title>
        <authorList>
            <person name="Gazis R."/>
            <person name="Kuo A."/>
            <person name="Riley R."/>
            <person name="LaButti K."/>
            <person name="Lipzen A."/>
            <person name="Lin J."/>
            <person name="Amirebrahimi M."/>
            <person name="Hesse C.N."/>
            <person name="Spatafora J.W."/>
            <person name="Henrissat B."/>
            <person name="Hainaut M."/>
            <person name="Grigoriev I.V."/>
            <person name="Hibbett D.S."/>
        </authorList>
    </citation>
    <scope>NUCLEOTIDE SEQUENCE [LARGE SCALE GENOMIC DNA]</scope>
    <source>
        <strain evidence="2 3">TC161</strain>
    </source>
</reference>
<dbReference type="AlphaFoldDB" id="A0A165JTC0"/>
<dbReference type="OrthoDB" id="439943at2759"/>
<feature type="compositionally biased region" description="Acidic residues" evidence="1">
    <location>
        <begin position="86"/>
        <end position="95"/>
    </location>
</feature>
<dbReference type="STRING" id="1328760.A0A165JTC0"/>